<evidence type="ECO:0000256" key="9">
    <source>
        <dbReference type="PROSITE-ProRule" id="PRU00221"/>
    </source>
</evidence>
<dbReference type="InterPro" id="IPR015943">
    <property type="entry name" value="WD40/YVTN_repeat-like_dom_sf"/>
</dbReference>
<dbReference type="InterPro" id="IPR045145">
    <property type="entry name" value="PTHR15271"/>
</dbReference>
<sequence>MYRYVYIYGNEDGKNAPLFSISLLSLDNFQILATAGNDSTVHLWQVNPSVEMTALTASDVARGLASNGGSASNSPISHLLALQKHSGCVNSIRFSPDGLSLLTAGDRGAVVIWSVPIGKRGGGNGKYWWGEIKSEADLQCKVIRTQCEDIFTADWSPCSRRFMLGSLDHKVMTFEDVSPYNQSYGSAGEWKPLQTLSNHAHYVQGVSFDPLGSYAATQGSDRTVIVLQRRPPRVAKAKKEVKKTALSESTKDNTSNNTTTTPPPNADRQGNPSNDTENVSSNNVSEEANSPDVAPPEPKFELLKAKVMKMRNFSAPDTSPDPSEVVPPKPGRHNMYVDETMKSFFRRLSWTPDGAFLITPAGIYQESEASPPQFCTYVYARHEWDKPAAILLDGDVPSVAVIPNPSFFEPPPTGPTPGSLASLMPPTPNPLRCLFAVLTRSTVYVYDTYHEKPLFVSKNLHYAGLTDGTWSSDGRSLLVSSSDGYVSLINFEKGELGVQVVAKESEKGKTGRTFVPPSTNPPIIPPLKKNEKEVEGRPEKRVKIGNEEEGKKGEVQGKGSKRRIAPTIVPTGVVQVTTSTTTSNPPNRAETPIDAPVETLSLKGLGGGGGGENTKPEEGIREDKDMGKGEGGVNVLMGKKKKKKRATLEAVE</sequence>
<protein>
    <recommendedName>
        <fullName evidence="11">CAF1B/HIR1 beta-propeller domain-containing protein</fullName>
    </recommendedName>
</protein>
<dbReference type="InterPro" id="IPR036322">
    <property type="entry name" value="WD40_repeat_dom_sf"/>
</dbReference>
<keyword evidence="7" id="KW-0234">DNA repair</keyword>
<gene>
    <name evidence="12" type="ORF">TrCOL_g6068</name>
</gene>
<dbReference type="SMART" id="SM00320">
    <property type="entry name" value="WD40"/>
    <property type="match status" value="5"/>
</dbReference>
<reference evidence="13" key="1">
    <citation type="journal article" date="2023" name="Commun. Biol.">
        <title>Genome analysis of Parmales, the sister group of diatoms, reveals the evolutionary specialization of diatoms from phago-mixotrophs to photoautotrophs.</title>
        <authorList>
            <person name="Ban H."/>
            <person name="Sato S."/>
            <person name="Yoshikawa S."/>
            <person name="Yamada K."/>
            <person name="Nakamura Y."/>
            <person name="Ichinomiya M."/>
            <person name="Sato N."/>
            <person name="Blanc-Mathieu R."/>
            <person name="Endo H."/>
            <person name="Kuwata A."/>
            <person name="Ogata H."/>
        </authorList>
    </citation>
    <scope>NUCLEOTIDE SEQUENCE [LARGE SCALE GENOMIC DNA]</scope>
</reference>
<evidence type="ECO:0000313" key="12">
    <source>
        <dbReference type="EMBL" id="GMI34025.1"/>
    </source>
</evidence>
<feature type="domain" description="CAF1B/HIR1 beta-propeller" evidence="11">
    <location>
        <begin position="331"/>
        <end position="496"/>
    </location>
</feature>
<feature type="compositionally biased region" description="Basic and acidic residues" evidence="10">
    <location>
        <begin position="528"/>
        <end position="539"/>
    </location>
</feature>
<evidence type="ECO:0000256" key="5">
    <source>
        <dbReference type="ARBA" id="ARBA00022763"/>
    </source>
</evidence>
<dbReference type="InterPro" id="IPR001680">
    <property type="entry name" value="WD40_rpt"/>
</dbReference>
<feature type="domain" description="CAF1B/HIR1 beta-propeller" evidence="11">
    <location>
        <begin position="26"/>
        <end position="255"/>
    </location>
</feature>
<dbReference type="GO" id="GO:0006335">
    <property type="term" value="P:DNA replication-dependent chromatin assembly"/>
    <property type="evidence" value="ECO:0007669"/>
    <property type="project" value="InterPro"/>
</dbReference>
<dbReference type="AlphaFoldDB" id="A0A9W7L6P5"/>
<proteinExistence type="inferred from homology"/>
<keyword evidence="6" id="KW-0156">Chromatin regulator</keyword>
<name>A0A9W7L6P5_9STRA</name>
<dbReference type="PROSITE" id="PS50082">
    <property type="entry name" value="WD_REPEATS_2"/>
    <property type="match status" value="1"/>
</dbReference>
<evidence type="ECO:0000259" key="11">
    <source>
        <dbReference type="Pfam" id="PF24105"/>
    </source>
</evidence>
<feature type="region of interest" description="Disordered" evidence="10">
    <location>
        <begin position="312"/>
        <end position="332"/>
    </location>
</feature>
<keyword evidence="13" id="KW-1185">Reference proteome</keyword>
<feature type="compositionally biased region" description="Basic and acidic residues" evidence="10">
    <location>
        <begin position="614"/>
        <end position="628"/>
    </location>
</feature>
<evidence type="ECO:0000256" key="7">
    <source>
        <dbReference type="ARBA" id="ARBA00023204"/>
    </source>
</evidence>
<feature type="region of interest" description="Disordered" evidence="10">
    <location>
        <begin position="577"/>
        <end position="634"/>
    </location>
</feature>
<feature type="region of interest" description="Disordered" evidence="10">
    <location>
        <begin position="225"/>
        <end position="297"/>
    </location>
</feature>
<feature type="repeat" description="WD" evidence="9">
    <location>
        <begin position="82"/>
        <end position="115"/>
    </location>
</feature>
<keyword evidence="8" id="KW-0539">Nucleus</keyword>
<evidence type="ECO:0000256" key="2">
    <source>
        <dbReference type="ARBA" id="ARBA00007306"/>
    </source>
</evidence>
<dbReference type="Proteomes" id="UP001165065">
    <property type="component" value="Unassembled WGS sequence"/>
</dbReference>
<accession>A0A9W7L6P5</accession>
<dbReference type="PANTHER" id="PTHR15271:SF4">
    <property type="entry name" value="CHROMATIN ASSEMBLY FACTOR 1 SUBUNIT B"/>
    <property type="match status" value="1"/>
</dbReference>
<evidence type="ECO:0000256" key="6">
    <source>
        <dbReference type="ARBA" id="ARBA00022853"/>
    </source>
</evidence>
<dbReference type="PROSITE" id="PS50294">
    <property type="entry name" value="WD_REPEATS_REGION"/>
    <property type="match status" value="1"/>
</dbReference>
<feature type="compositionally biased region" description="Basic and acidic residues" evidence="10">
    <location>
        <begin position="242"/>
        <end position="251"/>
    </location>
</feature>
<evidence type="ECO:0000256" key="4">
    <source>
        <dbReference type="ARBA" id="ARBA00022737"/>
    </source>
</evidence>
<organism evidence="12 13">
    <name type="scientific">Triparma columacea</name>
    <dbReference type="NCBI Taxonomy" id="722753"/>
    <lineage>
        <taxon>Eukaryota</taxon>
        <taxon>Sar</taxon>
        <taxon>Stramenopiles</taxon>
        <taxon>Ochrophyta</taxon>
        <taxon>Bolidophyceae</taxon>
        <taxon>Parmales</taxon>
        <taxon>Triparmaceae</taxon>
        <taxon>Triparma</taxon>
    </lineage>
</organism>
<dbReference type="InterPro" id="IPR055410">
    <property type="entry name" value="Beta-prop_CAF1B_HIR1"/>
</dbReference>
<feature type="region of interest" description="Disordered" evidence="10">
    <location>
        <begin position="509"/>
        <end position="539"/>
    </location>
</feature>
<dbReference type="Gene3D" id="2.130.10.10">
    <property type="entry name" value="YVTN repeat-like/Quinoprotein amine dehydrogenase"/>
    <property type="match status" value="2"/>
</dbReference>
<dbReference type="GO" id="GO:0005634">
    <property type="term" value="C:nucleus"/>
    <property type="evidence" value="ECO:0007669"/>
    <property type="project" value="UniProtKB-SubCell"/>
</dbReference>
<evidence type="ECO:0000256" key="8">
    <source>
        <dbReference type="ARBA" id="ARBA00023242"/>
    </source>
</evidence>
<keyword evidence="3 9" id="KW-0853">WD repeat</keyword>
<dbReference type="Pfam" id="PF24105">
    <property type="entry name" value="Beta-prop_CAF1B_HIR1"/>
    <property type="match status" value="2"/>
</dbReference>
<feature type="compositionally biased region" description="Basic residues" evidence="10">
    <location>
        <begin position="230"/>
        <end position="241"/>
    </location>
</feature>
<dbReference type="GO" id="GO:0006334">
    <property type="term" value="P:nucleosome assembly"/>
    <property type="evidence" value="ECO:0007669"/>
    <property type="project" value="TreeGrafter"/>
</dbReference>
<evidence type="ECO:0000256" key="3">
    <source>
        <dbReference type="ARBA" id="ARBA00022574"/>
    </source>
</evidence>
<comment type="caution">
    <text evidence="12">The sequence shown here is derived from an EMBL/GenBank/DDBJ whole genome shotgun (WGS) entry which is preliminary data.</text>
</comment>
<dbReference type="OrthoDB" id="71227at2759"/>
<dbReference type="SUPFAM" id="SSF50978">
    <property type="entry name" value="WD40 repeat-like"/>
    <property type="match status" value="1"/>
</dbReference>
<comment type="subcellular location">
    <subcellularLocation>
        <location evidence="1">Nucleus</location>
    </subcellularLocation>
</comment>
<comment type="similarity">
    <text evidence="2">Belongs to the WD repeat HIR1 family.</text>
</comment>
<dbReference type="GO" id="GO:0006281">
    <property type="term" value="P:DNA repair"/>
    <property type="evidence" value="ECO:0007669"/>
    <property type="project" value="UniProtKB-KW"/>
</dbReference>
<evidence type="ECO:0000256" key="1">
    <source>
        <dbReference type="ARBA" id="ARBA00004123"/>
    </source>
</evidence>
<keyword evidence="4" id="KW-0677">Repeat</keyword>
<dbReference type="GO" id="GO:0033186">
    <property type="term" value="C:CAF-1 complex"/>
    <property type="evidence" value="ECO:0007669"/>
    <property type="project" value="TreeGrafter"/>
</dbReference>
<dbReference type="PANTHER" id="PTHR15271">
    <property type="entry name" value="CHROMATIN ASSEMBLY FACTOR 1 SUBUNIT B"/>
    <property type="match status" value="1"/>
</dbReference>
<evidence type="ECO:0000256" key="10">
    <source>
        <dbReference type="SAM" id="MobiDB-lite"/>
    </source>
</evidence>
<dbReference type="EMBL" id="BRYA01000037">
    <property type="protein sequence ID" value="GMI34025.1"/>
    <property type="molecule type" value="Genomic_DNA"/>
</dbReference>
<keyword evidence="5" id="KW-0227">DNA damage</keyword>
<evidence type="ECO:0000313" key="13">
    <source>
        <dbReference type="Proteomes" id="UP001165065"/>
    </source>
</evidence>
<feature type="compositionally biased region" description="Low complexity" evidence="10">
    <location>
        <begin position="273"/>
        <end position="290"/>
    </location>
</feature>